<evidence type="ECO:0000256" key="1">
    <source>
        <dbReference type="SAM" id="Phobius"/>
    </source>
</evidence>
<dbReference type="Proteomes" id="UP000886860">
    <property type="component" value="Unassembled WGS sequence"/>
</dbReference>
<evidence type="ECO:0000313" key="3">
    <source>
        <dbReference type="Proteomes" id="UP000886860"/>
    </source>
</evidence>
<keyword evidence="1" id="KW-0812">Transmembrane</keyword>
<gene>
    <name evidence="2" type="ORF">IAB60_06230</name>
</gene>
<keyword evidence="1" id="KW-0472">Membrane</keyword>
<keyword evidence="1" id="KW-1133">Transmembrane helix</keyword>
<protein>
    <submittedName>
        <fullName evidence="2">Uncharacterized protein</fullName>
    </submittedName>
</protein>
<evidence type="ECO:0000313" key="2">
    <source>
        <dbReference type="EMBL" id="HIT41682.1"/>
    </source>
</evidence>
<sequence length="164" mass="18687">MNQDYVEWLVKRRDPVYAWPVRIVMGVLCLIALILAMTLAWGPLVLLAVGAATFFIFQALNVEYEYLYVDGTLSIDKILGKARRKKVLECSKDELMMMAPSDSYVLKDYETQGMKVINCSSGQKDAKTFSLIYQKGGQHTKVILEPNDRMIQAIRYTTPRKIVV</sequence>
<dbReference type="AlphaFoldDB" id="A0A9D1KGL3"/>
<feature type="transmembrane region" description="Helical" evidence="1">
    <location>
        <begin position="41"/>
        <end position="60"/>
    </location>
</feature>
<reference evidence="2" key="1">
    <citation type="submission" date="2020-10" db="EMBL/GenBank/DDBJ databases">
        <authorList>
            <person name="Gilroy R."/>
        </authorList>
    </citation>
    <scope>NUCLEOTIDE SEQUENCE</scope>
    <source>
        <strain evidence="2">CHK123-3438</strain>
    </source>
</reference>
<dbReference type="InterPro" id="IPR046088">
    <property type="entry name" value="DUF6106"/>
</dbReference>
<comment type="caution">
    <text evidence="2">The sequence shown here is derived from an EMBL/GenBank/DDBJ whole genome shotgun (WGS) entry which is preliminary data.</text>
</comment>
<proteinExistence type="predicted"/>
<feature type="transmembrane region" description="Helical" evidence="1">
    <location>
        <begin position="16"/>
        <end position="35"/>
    </location>
</feature>
<organism evidence="2 3">
    <name type="scientific">Candidatus Caccovicinus merdipullorum</name>
    <dbReference type="NCBI Taxonomy" id="2840724"/>
    <lineage>
        <taxon>Bacteria</taxon>
        <taxon>Bacillati</taxon>
        <taxon>Bacillota</taxon>
        <taxon>Clostridia</taxon>
        <taxon>Eubacteriales</taxon>
        <taxon>Candidatus Caccovicinus</taxon>
    </lineage>
</organism>
<dbReference type="EMBL" id="DVKS01000104">
    <property type="protein sequence ID" value="HIT41682.1"/>
    <property type="molecule type" value="Genomic_DNA"/>
</dbReference>
<name>A0A9D1KGL3_9FIRM</name>
<dbReference type="Pfam" id="PF19601">
    <property type="entry name" value="DUF6106"/>
    <property type="match status" value="1"/>
</dbReference>
<accession>A0A9D1KGL3</accession>
<reference evidence="2" key="2">
    <citation type="journal article" date="2021" name="PeerJ">
        <title>Extensive microbial diversity within the chicken gut microbiome revealed by metagenomics and culture.</title>
        <authorList>
            <person name="Gilroy R."/>
            <person name="Ravi A."/>
            <person name="Getino M."/>
            <person name="Pursley I."/>
            <person name="Horton D.L."/>
            <person name="Alikhan N.F."/>
            <person name="Baker D."/>
            <person name="Gharbi K."/>
            <person name="Hall N."/>
            <person name="Watson M."/>
            <person name="Adriaenssens E.M."/>
            <person name="Foster-Nyarko E."/>
            <person name="Jarju S."/>
            <person name="Secka A."/>
            <person name="Antonio M."/>
            <person name="Oren A."/>
            <person name="Chaudhuri R.R."/>
            <person name="La Ragione R."/>
            <person name="Hildebrand F."/>
            <person name="Pallen M.J."/>
        </authorList>
    </citation>
    <scope>NUCLEOTIDE SEQUENCE</scope>
    <source>
        <strain evidence="2">CHK123-3438</strain>
    </source>
</reference>